<dbReference type="Proteomes" id="UP001233535">
    <property type="component" value="Unassembled WGS sequence"/>
</dbReference>
<feature type="chain" id="PRO_5045999500" evidence="5">
    <location>
        <begin position="22"/>
        <end position="659"/>
    </location>
</feature>
<keyword evidence="1" id="KW-0479">Metal-binding</keyword>
<keyword evidence="3" id="KW-0862">Zinc</keyword>
<dbReference type="Gene3D" id="1.25.40.880">
    <property type="entry name" value="Alkyl sulfatase, dimerisation domain"/>
    <property type="match status" value="1"/>
</dbReference>
<dbReference type="InterPro" id="IPR052195">
    <property type="entry name" value="Bact_Alkyl/Aryl-Sulfatase"/>
</dbReference>
<reference evidence="7 8" key="1">
    <citation type="submission" date="2023-04" db="EMBL/GenBank/DDBJ databases">
        <title>Lysobacter sp. strain UC isolated from soil sample.</title>
        <authorList>
            <person name="Choksket S."/>
            <person name="Harshvardhan F."/>
            <person name="Rana R."/>
            <person name="Patil P.B."/>
            <person name="Korpole S."/>
        </authorList>
    </citation>
    <scope>NUCLEOTIDE SEQUENCE [LARGE SCALE GENOMIC DNA]</scope>
    <source>
        <strain evidence="7 8">UC</strain>
    </source>
</reference>
<dbReference type="SMART" id="SM00849">
    <property type="entry name" value="Lactamase_B"/>
    <property type="match status" value="1"/>
</dbReference>
<evidence type="ECO:0000256" key="4">
    <source>
        <dbReference type="ARBA" id="ARBA00033751"/>
    </source>
</evidence>
<dbReference type="PANTHER" id="PTHR43223:SF1">
    <property type="entry name" value="ALKYL_ARYL-SULFATASE BDS1"/>
    <property type="match status" value="1"/>
</dbReference>
<dbReference type="Gene3D" id="3.30.1050.10">
    <property type="entry name" value="SCP2 sterol-binding domain"/>
    <property type="match status" value="1"/>
</dbReference>
<dbReference type="CDD" id="cd07710">
    <property type="entry name" value="arylsulfatase_Sdsa1-like_MBL-fold"/>
    <property type="match status" value="1"/>
</dbReference>
<dbReference type="InterPro" id="IPR038536">
    <property type="entry name" value="Alkyl/aryl-sulf_dimr_sf"/>
</dbReference>
<evidence type="ECO:0000256" key="2">
    <source>
        <dbReference type="ARBA" id="ARBA00022801"/>
    </source>
</evidence>
<evidence type="ECO:0000313" key="8">
    <source>
        <dbReference type="Proteomes" id="UP001233535"/>
    </source>
</evidence>
<dbReference type="InterPro" id="IPR036866">
    <property type="entry name" value="RibonucZ/Hydroxyglut_hydro"/>
</dbReference>
<dbReference type="InterPro" id="IPR036527">
    <property type="entry name" value="SCP2_sterol-bd_dom_sf"/>
</dbReference>
<dbReference type="InterPro" id="IPR029228">
    <property type="entry name" value="Alkyl_sulf_dimr"/>
</dbReference>
<dbReference type="Pfam" id="PF14864">
    <property type="entry name" value="Alkyl_sulf_C"/>
    <property type="match status" value="1"/>
</dbReference>
<comment type="similarity">
    <text evidence="4">Belongs to the metallo-beta-lactamase superfamily. Type III sulfatase family.</text>
</comment>
<gene>
    <name evidence="7" type="ORF">P8609_07285</name>
</gene>
<accession>A0ABU1CC57</accession>
<dbReference type="Gene3D" id="3.60.15.30">
    <property type="entry name" value="Metallo-beta-lactamase domain"/>
    <property type="match status" value="1"/>
</dbReference>
<feature type="domain" description="Metallo-beta-lactamase" evidence="6">
    <location>
        <begin position="131"/>
        <end position="354"/>
    </location>
</feature>
<sequence>MKRSVLHRCCLIALMPLLANAQSLPSPPPGKPATEATKRANAALAKSLDFNDKQDFEDAERGLIARPDTLTIKGEEGNVVWDMEQYKTYIGDNKPAPDTVNPSLWRNAQLNMHYGLYKVSDRIYQVRGYDLSNITFIQGDTGWIVGDPLSNVETAKAAYDLVTEHLGKRPIVALIYSHSHGDHYGGARGIVDEADVKSGKVKVLAPEHFTEEAVSEFVIAGNAMGRRGMYMYGPLLPRTPTGGVNAGLGQAIPLGRASLILPTDSITKSGETRTIDGVKLVFQLTPGTEAPAEMNVFLPQFKAMWMAENATHTLHNLLTLRGAQVRNGLIWAKFLDETIDEYGPQIDTEFASHHWPMWGNQRIVKFLGDQRDLYKYIHDQSVNLMNKGYTGTEIADMIQLPPSLAKAWYSRGYYGTVKHDSRAVYQRYMGFYDGNPSTLDQLPPEPAAKKYVEYMGGSAAVLQKAKADYDKGEYRWVAEAVKQVVFADPNNAEAKNLLADTYEQLGYQAEAGTWRSIYLMGAHELRNGVPKAPALDLTGPDTIAAMPPDQLFSYWGVRMNGPKAAGKDMTLGFDFADLRKQYTLMVRNGALTTESKAAAKPDAQLTMNKAVLDRIQLGQTTIDEAIASGDIKVQGDKGKVKTFFSLLDVYPFWFNIVTP</sequence>
<feature type="signal peptide" evidence="5">
    <location>
        <begin position="1"/>
        <end position="21"/>
    </location>
</feature>
<dbReference type="SUPFAM" id="SSF55718">
    <property type="entry name" value="SCP-like"/>
    <property type="match status" value="1"/>
</dbReference>
<evidence type="ECO:0000259" key="6">
    <source>
        <dbReference type="SMART" id="SM00849"/>
    </source>
</evidence>
<dbReference type="InterPro" id="IPR029229">
    <property type="entry name" value="Alkyl_sulf_C"/>
</dbReference>
<keyword evidence="2" id="KW-0378">Hydrolase</keyword>
<keyword evidence="5" id="KW-0732">Signal</keyword>
<evidence type="ECO:0000256" key="5">
    <source>
        <dbReference type="SAM" id="SignalP"/>
    </source>
</evidence>
<evidence type="ECO:0000256" key="3">
    <source>
        <dbReference type="ARBA" id="ARBA00022833"/>
    </source>
</evidence>
<organism evidence="7 8">
    <name type="scientific">Lysobacter arvi</name>
    <dbReference type="NCBI Taxonomy" id="3038776"/>
    <lineage>
        <taxon>Bacteria</taxon>
        <taxon>Pseudomonadati</taxon>
        <taxon>Pseudomonadota</taxon>
        <taxon>Gammaproteobacteria</taxon>
        <taxon>Lysobacterales</taxon>
        <taxon>Lysobacteraceae</taxon>
        <taxon>Lysobacter</taxon>
    </lineage>
</organism>
<dbReference type="Pfam" id="PF14863">
    <property type="entry name" value="Alkyl_sulf_dimr"/>
    <property type="match status" value="1"/>
</dbReference>
<dbReference type="EMBL" id="JARUHG010000001">
    <property type="protein sequence ID" value="MDR0182773.1"/>
    <property type="molecule type" value="Genomic_DNA"/>
</dbReference>
<dbReference type="InterPro" id="IPR001279">
    <property type="entry name" value="Metallo-B-lactamas"/>
</dbReference>
<dbReference type="SUPFAM" id="SSF56281">
    <property type="entry name" value="Metallo-hydrolase/oxidoreductase"/>
    <property type="match status" value="1"/>
</dbReference>
<keyword evidence="8" id="KW-1185">Reference proteome</keyword>
<evidence type="ECO:0000256" key="1">
    <source>
        <dbReference type="ARBA" id="ARBA00022723"/>
    </source>
</evidence>
<dbReference type="Pfam" id="PF00753">
    <property type="entry name" value="Lactamase_B"/>
    <property type="match status" value="1"/>
</dbReference>
<protein>
    <submittedName>
        <fullName evidence="7">Alkyl sulfatase dimerization domain-containing protein</fullName>
    </submittedName>
</protein>
<dbReference type="InterPro" id="IPR044097">
    <property type="entry name" value="Bds1/SdsA1_MBL-fold"/>
</dbReference>
<proteinExistence type="inferred from homology"/>
<name>A0ABU1CC57_9GAMM</name>
<evidence type="ECO:0000313" key="7">
    <source>
        <dbReference type="EMBL" id="MDR0182773.1"/>
    </source>
</evidence>
<dbReference type="PANTHER" id="PTHR43223">
    <property type="entry name" value="ALKYL/ARYL-SULFATASE"/>
    <property type="match status" value="1"/>
</dbReference>
<comment type="caution">
    <text evidence="7">The sequence shown here is derived from an EMBL/GenBank/DDBJ whole genome shotgun (WGS) entry which is preliminary data.</text>
</comment>